<feature type="transmembrane region" description="Helical" evidence="11">
    <location>
        <begin position="1292"/>
        <end position="1312"/>
    </location>
</feature>
<evidence type="ECO:0000256" key="6">
    <source>
        <dbReference type="ARBA" id="ARBA00022840"/>
    </source>
</evidence>
<feature type="transmembrane region" description="Helical" evidence="11">
    <location>
        <begin position="33"/>
        <end position="52"/>
    </location>
</feature>
<evidence type="ECO:0008006" key="16">
    <source>
        <dbReference type="Google" id="ProtNLM"/>
    </source>
</evidence>
<dbReference type="GO" id="GO:0042908">
    <property type="term" value="P:xenobiotic transport"/>
    <property type="evidence" value="ECO:0007669"/>
    <property type="project" value="UniProtKB-ARBA"/>
</dbReference>
<dbReference type="PROSITE" id="PS50929">
    <property type="entry name" value="ABC_TM1F"/>
    <property type="match status" value="2"/>
</dbReference>
<dbReference type="InterPro" id="IPR017871">
    <property type="entry name" value="ABC_transporter-like_CS"/>
</dbReference>
<evidence type="ECO:0000256" key="1">
    <source>
        <dbReference type="ARBA" id="ARBA00004141"/>
    </source>
</evidence>
<feature type="transmembrane region" description="Helical" evidence="11">
    <location>
        <begin position="363"/>
        <end position="382"/>
    </location>
</feature>
<keyword evidence="5" id="KW-0547">Nucleotide-binding</keyword>
<dbReference type="STRING" id="984486.A0A1E3QPD6"/>
<feature type="transmembrane region" description="Helical" evidence="11">
    <location>
        <begin position="570"/>
        <end position="592"/>
    </location>
</feature>
<dbReference type="PANTHER" id="PTHR24223">
    <property type="entry name" value="ATP-BINDING CASSETTE SUB-FAMILY C"/>
    <property type="match status" value="1"/>
</dbReference>
<dbReference type="Gene3D" id="3.40.50.300">
    <property type="entry name" value="P-loop containing nucleotide triphosphate hydrolases"/>
    <property type="match status" value="2"/>
</dbReference>
<dbReference type="InterPro" id="IPR003593">
    <property type="entry name" value="AAA+_ATPase"/>
</dbReference>
<dbReference type="FunFam" id="3.40.50.300:FF:000825">
    <property type="entry name" value="ABC bile acid transporter"/>
    <property type="match status" value="1"/>
</dbReference>
<evidence type="ECO:0000256" key="4">
    <source>
        <dbReference type="ARBA" id="ARBA00022737"/>
    </source>
</evidence>
<evidence type="ECO:0000256" key="8">
    <source>
        <dbReference type="ARBA" id="ARBA00023136"/>
    </source>
</evidence>
<feature type="transmembrane region" description="Helical" evidence="11">
    <location>
        <begin position="190"/>
        <end position="211"/>
    </location>
</feature>
<dbReference type="SUPFAM" id="SSF90123">
    <property type="entry name" value="ABC transporter transmembrane region"/>
    <property type="match status" value="2"/>
</dbReference>
<feature type="transmembrane region" description="Helical" evidence="11">
    <location>
        <begin position="157"/>
        <end position="178"/>
    </location>
</feature>
<evidence type="ECO:0000256" key="9">
    <source>
        <dbReference type="ARBA" id="ARBA00023180"/>
    </source>
</evidence>
<keyword evidence="6" id="KW-0067">ATP-binding</keyword>
<evidence type="ECO:0000256" key="7">
    <source>
        <dbReference type="ARBA" id="ARBA00022989"/>
    </source>
</evidence>
<accession>A0A1E3QPD6</accession>
<dbReference type="InterPro" id="IPR003439">
    <property type="entry name" value="ABC_transporter-like_ATP-bd"/>
</dbReference>
<evidence type="ECO:0000259" key="12">
    <source>
        <dbReference type="PROSITE" id="PS50893"/>
    </source>
</evidence>
<feature type="coiled-coil region" evidence="10">
    <location>
        <begin position="927"/>
        <end position="954"/>
    </location>
</feature>
<evidence type="ECO:0000313" key="15">
    <source>
        <dbReference type="Proteomes" id="UP000094336"/>
    </source>
</evidence>
<name>A0A1E3QPD6_9ASCO</name>
<evidence type="ECO:0000256" key="3">
    <source>
        <dbReference type="ARBA" id="ARBA00022692"/>
    </source>
</evidence>
<dbReference type="GO" id="GO:0016887">
    <property type="term" value="F:ATP hydrolysis activity"/>
    <property type="evidence" value="ECO:0007669"/>
    <property type="project" value="InterPro"/>
</dbReference>
<dbReference type="CDD" id="cd18604">
    <property type="entry name" value="ABC_6TM_VMR1_D2_like"/>
    <property type="match status" value="1"/>
</dbReference>
<dbReference type="FunFam" id="1.20.1560.10:FF:000010">
    <property type="entry name" value="Multidrug resistance-associated ABC transporter"/>
    <property type="match status" value="1"/>
</dbReference>
<feature type="transmembrane region" description="Helical" evidence="11">
    <location>
        <begin position="463"/>
        <end position="484"/>
    </location>
</feature>
<evidence type="ECO:0000313" key="14">
    <source>
        <dbReference type="EMBL" id="ODQ79563.1"/>
    </source>
</evidence>
<keyword evidence="3 11" id="KW-0812">Transmembrane</keyword>
<feature type="transmembrane region" description="Helical" evidence="11">
    <location>
        <begin position="324"/>
        <end position="343"/>
    </location>
</feature>
<dbReference type="PROSITE" id="PS50893">
    <property type="entry name" value="ABC_TRANSPORTER_2"/>
    <property type="match status" value="2"/>
</dbReference>
<dbReference type="Gene3D" id="1.20.1560.10">
    <property type="entry name" value="ABC transporter type 1, transmembrane domain"/>
    <property type="match status" value="2"/>
</dbReference>
<feature type="transmembrane region" description="Helical" evidence="11">
    <location>
        <begin position="217"/>
        <end position="237"/>
    </location>
</feature>
<dbReference type="CDD" id="cd03250">
    <property type="entry name" value="ABCC_MRP_domain1"/>
    <property type="match status" value="1"/>
</dbReference>
<gene>
    <name evidence="14" type="ORF">BABINDRAFT_37368</name>
</gene>
<evidence type="ECO:0000256" key="10">
    <source>
        <dbReference type="SAM" id="Coils"/>
    </source>
</evidence>
<evidence type="ECO:0000256" key="11">
    <source>
        <dbReference type="SAM" id="Phobius"/>
    </source>
</evidence>
<dbReference type="Pfam" id="PF00664">
    <property type="entry name" value="ABC_membrane"/>
    <property type="match status" value="2"/>
</dbReference>
<evidence type="ECO:0000259" key="13">
    <source>
        <dbReference type="PROSITE" id="PS50929"/>
    </source>
</evidence>
<dbReference type="GO" id="GO:0005524">
    <property type="term" value="F:ATP binding"/>
    <property type="evidence" value="ECO:0007669"/>
    <property type="project" value="UniProtKB-KW"/>
</dbReference>
<keyword evidence="15" id="KW-1185">Reference proteome</keyword>
<dbReference type="InterPro" id="IPR050173">
    <property type="entry name" value="ABC_transporter_C-like"/>
</dbReference>
<dbReference type="PROSITE" id="PS00211">
    <property type="entry name" value="ABC_TRANSPORTER_1"/>
    <property type="match status" value="2"/>
</dbReference>
<dbReference type="Proteomes" id="UP000094336">
    <property type="component" value="Unassembled WGS sequence"/>
</dbReference>
<dbReference type="FunFam" id="3.40.50.300:FF:000565">
    <property type="entry name" value="ABC bile acid transporter"/>
    <property type="match status" value="1"/>
</dbReference>
<evidence type="ECO:0000256" key="2">
    <source>
        <dbReference type="ARBA" id="ARBA00022448"/>
    </source>
</evidence>
<keyword evidence="2" id="KW-0813">Transport</keyword>
<keyword evidence="8 11" id="KW-0472">Membrane</keyword>
<keyword evidence="9" id="KW-0325">Glycoprotein</keyword>
<feature type="domain" description="ABC transporter" evidence="12">
    <location>
        <begin position="667"/>
        <end position="910"/>
    </location>
</feature>
<dbReference type="GeneID" id="30149674"/>
<feature type="transmembrane region" description="Helical" evidence="11">
    <location>
        <begin position="490"/>
        <end position="510"/>
    </location>
</feature>
<dbReference type="CDD" id="cd18596">
    <property type="entry name" value="ABC_6TM_VMR1_D1_like"/>
    <property type="match status" value="1"/>
</dbReference>
<dbReference type="SUPFAM" id="SSF52540">
    <property type="entry name" value="P-loop containing nucleoside triphosphate hydrolases"/>
    <property type="match status" value="2"/>
</dbReference>
<feature type="transmembrane region" description="Helical" evidence="11">
    <location>
        <begin position="999"/>
        <end position="1018"/>
    </location>
</feature>
<feature type="domain" description="ABC transmembrane type-1" evidence="13">
    <location>
        <begin position="1004"/>
        <end position="1314"/>
    </location>
</feature>
<dbReference type="PANTHER" id="PTHR24223:SF353">
    <property type="entry name" value="ABC TRANSPORTER ATP-BINDING PROTEIN_PERMEASE VMR1-RELATED"/>
    <property type="match status" value="1"/>
</dbReference>
<dbReference type="Pfam" id="PF00005">
    <property type="entry name" value="ABC_tran"/>
    <property type="match status" value="2"/>
</dbReference>
<keyword evidence="7 11" id="KW-1133">Transmembrane helix</keyword>
<evidence type="ECO:0000256" key="5">
    <source>
        <dbReference type="ARBA" id="ARBA00022741"/>
    </source>
</evidence>
<sequence>MYSNHSLPLPVPNCDFWYFDDVTVCARHYYLDAGIPLVIGSISLFLLLLSAFSARSKSVALPESENEPLLATSASYGTISHAHSIEEIKARHFDIARISSLGADGKVHGEAVPVYRDTMDRLRVVLEEVLLILQVGISLACFFVEELRQEWPSTAILYAKLAFWVYLCTLCTVRITAWNRGLPNLWVHSTTLYLTNWVPAFLAFRSAYIHIQNPTVYHYYTAEFAISSVLVFLNYTAKVGDRPAILYVTDKDIKPSPENVSSIFSLSTYSWVDSMISKAYKEPLVKNDVWGLREDDYAAHILKSFEAYKTTRGFTFKLVSHFKWLFAVQAFWAVVDSVLVFMPSLLLKKILEYVDKPEQSSALLAWFFVFLMPTVKIIDSVASGQSLFCGRRVCVRMRAVIIGEVYAKALRRRVTTAETTEDEKASDSSDESVTDKDEKKKGSADLGAIINLMSIDAFKVSEFCGYLHYFVSSVLMLVLSIYFLFNLLGWSALVGSFGIIFLLPVNYKIASTVSKLQKDMLAITDKRIQKINETLQSIRIIKFFAWEHKFAEAIEAIRHDEMYLLKWRSIVWSIGGFSWFLTPTLVTFISFYCYTIVAGETLTAPIAFTALSLFNLLRNPLDQLADVVSFLVQSKVSLDRVGEFLDEIETDKYEQLLCERGPNSPEIGFENANFSWDSDSANDFKLRDLSIDFKVGKLNVIIGPTGSGKTSLLMAMLGEMELTSGKVFLPGVLPRDELVADPVTGFTESVAYCSQAAWLLNDTIRNNITFDAPFEESHYNAVVDACGLSRDFEILEAGDETEIGEKGITLSGGQKQRVSLARALYSSSRTILLDDCLSAVDSHTALWIYENCITGPLMENRTCVLVSHNVALTVQQAAWIVVMENGRIKAQDTPDQLLGVGVLGDDDLVRSSVINSRSQSTVNLKDLKNKKEKNDNMKDKAAKIDAKLKKLASDNATTDDTPINVSKKKKGKLVEEESKSDGVVSLKVYSGYAKIFGGWPTWTFLLSLFIITQLIYMYQSWWLRKWSITSEFQASTSMVSIASFVRTVTSIPQVIASGYETVVIKDAHGPLYYIIIYSIIGFVYALSSTIRILVCFFGGIRASNRIFKRVLYTVLRARLRFFDATPIGRIMNRFSKDIESVDQELTPCAEGIVMTFIQCLFTLALISVITPQFLLLAFLIVGAYSAVGIFYVNTSRELKRFDSITKSPIHQHFSETLTGVATIRAYGDERRFMQQNLERIDQNSRPFFYLWVSNRWLSFRVDAIGCMVMFCSGIFVLWSIDRIDAGLAGLSLSYAIAFSDSALWIVRLYAIVEMNMNSVERLQEYLEIEQEPAERIPENAPPARWPEHGAISVKDVSLRYAPELPRVIKNVTFDVQPNEKVGIVGRTGAGKSTIITAFFRFLDPETGSIVIDGVDITKIGLLDLRQAITIIPQDPTLFTGTIRSNLDPFNQYTDQHIYQALRRVNLMGPSEVPSDEIIVTDNASGENTNKFLNLNNPVSEGGSNLSQGQRQLMCLARSLLKSPKVILLDEATASIDYQSDAKIQQTIRDEFSNSTILTIAHRLRSIIDYDKILVMDAGRVVEYDDPYTLISNQESLFHSMCENSGEIDVLVQLSKESFVAKKNKV</sequence>
<dbReference type="GO" id="GO:0000329">
    <property type="term" value="C:fungal-type vacuole membrane"/>
    <property type="evidence" value="ECO:0007669"/>
    <property type="project" value="TreeGrafter"/>
</dbReference>
<dbReference type="InterPro" id="IPR036640">
    <property type="entry name" value="ABC1_TM_sf"/>
</dbReference>
<reference evidence="15" key="1">
    <citation type="submission" date="2016-05" db="EMBL/GenBank/DDBJ databases">
        <title>Comparative genomics of biotechnologically important yeasts.</title>
        <authorList>
            <consortium name="DOE Joint Genome Institute"/>
            <person name="Riley R."/>
            <person name="Haridas S."/>
            <person name="Wolfe K.H."/>
            <person name="Lopes M.R."/>
            <person name="Hittinger C.T."/>
            <person name="Goker M."/>
            <person name="Salamov A."/>
            <person name="Wisecaver J."/>
            <person name="Long T.M."/>
            <person name="Aerts A.L."/>
            <person name="Barry K."/>
            <person name="Choi C."/>
            <person name="Clum A."/>
            <person name="Coughlan A.Y."/>
            <person name="Deshpande S."/>
            <person name="Douglass A.P."/>
            <person name="Hanson S.J."/>
            <person name="Klenk H.-P."/>
            <person name="Labutti K."/>
            <person name="Lapidus A."/>
            <person name="Lindquist E."/>
            <person name="Lipzen A."/>
            <person name="Meier-Kolthoff J.P."/>
            <person name="Ohm R.A."/>
            <person name="Otillar R.P."/>
            <person name="Pangilinan J."/>
            <person name="Peng Y."/>
            <person name="Rokas A."/>
            <person name="Rosa C.A."/>
            <person name="Scheuner C."/>
            <person name="Sibirny A.A."/>
            <person name="Slot J.C."/>
            <person name="Stielow J.B."/>
            <person name="Sun H."/>
            <person name="Kurtzman C.P."/>
            <person name="Blackwell M."/>
            <person name="Grigoriev I.V."/>
            <person name="Jeffries T.W."/>
        </authorList>
    </citation>
    <scope>NUCLEOTIDE SEQUENCE [LARGE SCALE GENOMIC DNA]</scope>
    <source>
        <strain evidence="15">NRRL Y-12698</strain>
    </source>
</reference>
<dbReference type="EMBL" id="KV454432">
    <property type="protein sequence ID" value="ODQ79563.1"/>
    <property type="molecule type" value="Genomic_DNA"/>
</dbReference>
<feature type="domain" description="ABC transporter" evidence="12">
    <location>
        <begin position="1351"/>
        <end position="1602"/>
    </location>
</feature>
<dbReference type="InterPro" id="IPR027417">
    <property type="entry name" value="P-loop_NTPase"/>
</dbReference>
<feature type="transmembrane region" description="Helical" evidence="11">
    <location>
        <begin position="1071"/>
        <end position="1100"/>
    </location>
</feature>
<keyword evidence="10" id="KW-0175">Coiled coil</keyword>
<protein>
    <recommendedName>
        <fullName evidence="16">ATP-dependent bile acid permease</fullName>
    </recommendedName>
</protein>
<proteinExistence type="predicted"/>
<comment type="subcellular location">
    <subcellularLocation>
        <location evidence="1">Membrane</location>
        <topology evidence="1">Multi-pass membrane protein</topology>
    </subcellularLocation>
</comment>
<dbReference type="OrthoDB" id="6500128at2759"/>
<dbReference type="InterPro" id="IPR011527">
    <property type="entry name" value="ABC1_TM_dom"/>
</dbReference>
<dbReference type="SMART" id="SM00382">
    <property type="entry name" value="AAA"/>
    <property type="match status" value="2"/>
</dbReference>
<dbReference type="GO" id="GO:0140359">
    <property type="term" value="F:ABC-type transporter activity"/>
    <property type="evidence" value="ECO:0007669"/>
    <property type="project" value="InterPro"/>
</dbReference>
<feature type="transmembrane region" description="Helical" evidence="11">
    <location>
        <begin position="1261"/>
        <end position="1280"/>
    </location>
</feature>
<organism evidence="14 15">
    <name type="scientific">Babjeviella inositovora NRRL Y-12698</name>
    <dbReference type="NCBI Taxonomy" id="984486"/>
    <lineage>
        <taxon>Eukaryota</taxon>
        <taxon>Fungi</taxon>
        <taxon>Dikarya</taxon>
        <taxon>Ascomycota</taxon>
        <taxon>Saccharomycotina</taxon>
        <taxon>Pichiomycetes</taxon>
        <taxon>Serinales incertae sedis</taxon>
        <taxon>Babjeviella</taxon>
    </lineage>
</organism>
<dbReference type="CDD" id="cd03369">
    <property type="entry name" value="ABCC_NFT1"/>
    <property type="match status" value="1"/>
</dbReference>
<dbReference type="RefSeq" id="XP_018984891.1">
    <property type="nucleotide sequence ID" value="XM_019131821.1"/>
</dbReference>
<feature type="transmembrane region" description="Helical" evidence="11">
    <location>
        <begin position="124"/>
        <end position="145"/>
    </location>
</feature>
<feature type="domain" description="ABC transmembrane type-1" evidence="13">
    <location>
        <begin position="330"/>
        <end position="633"/>
    </location>
</feature>
<keyword evidence="4" id="KW-0677">Repeat</keyword>